<protein>
    <submittedName>
        <fullName evidence="4">Consortin, connexin sorting protein b</fullName>
    </submittedName>
</protein>
<dbReference type="InterPro" id="IPR028129">
    <property type="entry name" value="Consortin_C"/>
</dbReference>
<dbReference type="PANTHER" id="PTHR28581">
    <property type="entry name" value="CONSORTIN"/>
    <property type="match status" value="1"/>
</dbReference>
<organism evidence="4 5">
    <name type="scientific">Silurus asotus</name>
    <name type="common">Amur catfish</name>
    <name type="synonym">Parasilurus asotus</name>
    <dbReference type="NCBI Taxonomy" id="30991"/>
    <lineage>
        <taxon>Eukaryota</taxon>
        <taxon>Metazoa</taxon>
        <taxon>Chordata</taxon>
        <taxon>Craniata</taxon>
        <taxon>Vertebrata</taxon>
        <taxon>Euteleostomi</taxon>
        <taxon>Actinopterygii</taxon>
        <taxon>Neopterygii</taxon>
        <taxon>Teleostei</taxon>
        <taxon>Ostariophysi</taxon>
        <taxon>Siluriformes</taxon>
        <taxon>Siluridae</taxon>
        <taxon>Silurus</taxon>
    </lineage>
</organism>
<accession>A0AAD5AND4</accession>
<dbReference type="GO" id="GO:0042998">
    <property type="term" value="P:positive regulation of Golgi to plasma membrane protein transport"/>
    <property type="evidence" value="ECO:0007669"/>
    <property type="project" value="InterPro"/>
</dbReference>
<gene>
    <name evidence="4" type="ORF">C0J50_20471</name>
</gene>
<name>A0AAD5AND4_SILAS</name>
<evidence type="ECO:0000313" key="5">
    <source>
        <dbReference type="Proteomes" id="UP001205998"/>
    </source>
</evidence>
<dbReference type="GO" id="GO:0071253">
    <property type="term" value="F:connexin binding"/>
    <property type="evidence" value="ECO:0007669"/>
    <property type="project" value="InterPro"/>
</dbReference>
<evidence type="ECO:0000256" key="1">
    <source>
        <dbReference type="SAM" id="MobiDB-lite"/>
    </source>
</evidence>
<dbReference type="AlphaFoldDB" id="A0AAD5AND4"/>
<dbReference type="GO" id="GO:0005802">
    <property type="term" value="C:trans-Golgi network"/>
    <property type="evidence" value="ECO:0007669"/>
    <property type="project" value="InterPro"/>
</dbReference>
<feature type="region of interest" description="Disordered" evidence="1">
    <location>
        <begin position="1"/>
        <end position="33"/>
    </location>
</feature>
<keyword evidence="5" id="KW-1185">Reference proteome</keyword>
<reference evidence="4" key="1">
    <citation type="submission" date="2018-07" db="EMBL/GenBank/DDBJ databases">
        <title>Comparative genomics of catfishes provides insights into carnivory and benthic adaptation.</title>
        <authorList>
            <person name="Zhang Y."/>
            <person name="Wang D."/>
            <person name="Peng Z."/>
            <person name="Zheng S."/>
            <person name="Shao F."/>
            <person name="Tao W."/>
        </authorList>
    </citation>
    <scope>NUCLEOTIDE SEQUENCE</scope>
    <source>
        <strain evidence="4">Chongqing</strain>
    </source>
</reference>
<feature type="domain" description="Consortin C-terminal" evidence="3">
    <location>
        <begin position="45"/>
        <end position="153"/>
    </location>
</feature>
<evidence type="ECO:0000259" key="3">
    <source>
        <dbReference type="Pfam" id="PF15281"/>
    </source>
</evidence>
<dbReference type="EMBL" id="MU551654">
    <property type="protein sequence ID" value="KAI5619954.1"/>
    <property type="molecule type" value="Genomic_DNA"/>
</dbReference>
<comment type="caution">
    <text evidence="4">The sequence shown here is derived from an EMBL/GenBank/DDBJ whole genome shotgun (WGS) entry which is preliminary data.</text>
</comment>
<dbReference type="GO" id="GO:0005886">
    <property type="term" value="C:plasma membrane"/>
    <property type="evidence" value="ECO:0007669"/>
    <property type="project" value="TreeGrafter"/>
</dbReference>
<sequence>MKEWTEQTPEDEARESDEPLHPSESLMKEVEEKEATKLIEVEETFPSNGLISILKKRPEESGPVNPSAPRGSSKLKVRFSETDSFLDNDEVGEDSCLFFLVLCLVMVAISMGGTMLFCFLGGAYSNICTDFSHNMNFFFSLTRRVEDILTHWFIPASS</sequence>
<keyword evidence="2" id="KW-0472">Membrane</keyword>
<evidence type="ECO:0000313" key="4">
    <source>
        <dbReference type="EMBL" id="KAI5619954.1"/>
    </source>
</evidence>
<dbReference type="Proteomes" id="UP001205998">
    <property type="component" value="Unassembled WGS sequence"/>
</dbReference>
<keyword evidence="2" id="KW-0812">Transmembrane</keyword>
<feature type="compositionally biased region" description="Basic and acidic residues" evidence="1">
    <location>
        <begin position="16"/>
        <end position="33"/>
    </location>
</feature>
<dbReference type="Pfam" id="PF15281">
    <property type="entry name" value="Consortin_C"/>
    <property type="match status" value="1"/>
</dbReference>
<dbReference type="InterPro" id="IPR042318">
    <property type="entry name" value="Consortin"/>
</dbReference>
<evidence type="ECO:0000256" key="2">
    <source>
        <dbReference type="SAM" id="Phobius"/>
    </source>
</evidence>
<dbReference type="GO" id="GO:0030133">
    <property type="term" value="C:transport vesicle"/>
    <property type="evidence" value="ECO:0007669"/>
    <property type="project" value="TreeGrafter"/>
</dbReference>
<dbReference type="PANTHER" id="PTHR28581:SF1">
    <property type="entry name" value="CONSORTIN"/>
    <property type="match status" value="1"/>
</dbReference>
<keyword evidence="2" id="KW-1133">Transmembrane helix</keyword>
<proteinExistence type="predicted"/>
<feature type="transmembrane region" description="Helical" evidence="2">
    <location>
        <begin position="97"/>
        <end position="124"/>
    </location>
</feature>